<dbReference type="InterPro" id="IPR006664">
    <property type="entry name" value="OMP_bac"/>
</dbReference>
<dbReference type="InterPro" id="IPR006665">
    <property type="entry name" value="OmpA-like"/>
</dbReference>
<evidence type="ECO:0000313" key="7">
    <source>
        <dbReference type="Proteomes" id="UP000245429"/>
    </source>
</evidence>
<organism evidence="6 7">
    <name type="scientific">Flavobacterium sediminis</name>
    <dbReference type="NCBI Taxonomy" id="2201181"/>
    <lineage>
        <taxon>Bacteria</taxon>
        <taxon>Pseudomonadati</taxon>
        <taxon>Bacteroidota</taxon>
        <taxon>Flavobacteriia</taxon>
        <taxon>Flavobacteriales</taxon>
        <taxon>Flavobacteriaceae</taxon>
        <taxon>Flavobacterium</taxon>
    </lineage>
</organism>
<sequence>MKKLIVLSVIALFTQLKIFSQEPQRVEGLDSIVDILNTSTKGNRYVLSDTGINSELSEIGTSFFMNKYVILSNKKRRHYETTKNEKTNTFNNNLYCVNVDSEGNLSFPLLFSSALDSKNNEGSLAFTPDQQTIYFTQETDPESGKFELFRATLASEGSKKFWSDITKIDLDNGNYSIETPSVAPDGKKLYISSNKPGGFGGYDIYEVAILENGSFGTMKNLGANVNTAEDDKYPHLTPDGKYFYFSSKGHLNIGGYDVFRSSIVNEKYLKALNLGPTLNSRKDDLAFILVNDKQGYLSTDKSGTDNFDILKFEIKNLEKGNKTFQITEKNSQLPLPNAKVVIKDEFGNIVSQTVSDNNGNIKVDINPISYNYISVEKDGYENYENDFTSENILKSPIVLQQAKPIITEDAIVIENIYFDFNKASIKPESELSLNKIKMVLEEHPEFKIAINAHTDTKGSDRYNLQLSDKRAKSAYNYLIKNGVAPEKLTSKGYGESQPLKKCTSCTSEEDQANRRIEFKIIKQLNQI</sequence>
<dbReference type="RefSeq" id="WP_109569380.1">
    <property type="nucleotide sequence ID" value="NZ_CP029463.1"/>
</dbReference>
<dbReference type="Proteomes" id="UP000245429">
    <property type="component" value="Chromosome"/>
</dbReference>
<evidence type="ECO:0000256" key="4">
    <source>
        <dbReference type="PROSITE-ProRule" id="PRU00473"/>
    </source>
</evidence>
<keyword evidence="3" id="KW-0998">Cell outer membrane</keyword>
<dbReference type="Pfam" id="PF07676">
    <property type="entry name" value="PD40"/>
    <property type="match status" value="3"/>
</dbReference>
<dbReference type="InterPro" id="IPR011042">
    <property type="entry name" value="6-blade_b-propeller_TolB-like"/>
</dbReference>
<dbReference type="AlphaFoldDB" id="A0A2U8QV60"/>
<dbReference type="SUPFAM" id="SSF82171">
    <property type="entry name" value="DPP6 N-terminal domain-like"/>
    <property type="match status" value="1"/>
</dbReference>
<dbReference type="Gene3D" id="3.30.1330.60">
    <property type="entry name" value="OmpA-like domain"/>
    <property type="match status" value="1"/>
</dbReference>
<dbReference type="PANTHER" id="PTHR30329:SF21">
    <property type="entry name" value="LIPOPROTEIN YIAD-RELATED"/>
    <property type="match status" value="1"/>
</dbReference>
<dbReference type="EMBL" id="CP029463">
    <property type="protein sequence ID" value="AWM14013.1"/>
    <property type="molecule type" value="Genomic_DNA"/>
</dbReference>
<keyword evidence="2 4" id="KW-0472">Membrane</keyword>
<dbReference type="InterPro" id="IPR011659">
    <property type="entry name" value="WD40"/>
</dbReference>
<dbReference type="InterPro" id="IPR036737">
    <property type="entry name" value="OmpA-like_sf"/>
</dbReference>
<dbReference type="PROSITE" id="PS51123">
    <property type="entry name" value="OMPA_2"/>
    <property type="match status" value="1"/>
</dbReference>
<dbReference type="Pfam" id="PF00691">
    <property type="entry name" value="OmpA"/>
    <property type="match status" value="1"/>
</dbReference>
<comment type="subcellular location">
    <subcellularLocation>
        <location evidence="1">Cell outer membrane</location>
    </subcellularLocation>
</comment>
<evidence type="ECO:0000256" key="1">
    <source>
        <dbReference type="ARBA" id="ARBA00004442"/>
    </source>
</evidence>
<proteinExistence type="predicted"/>
<dbReference type="PRINTS" id="PR01021">
    <property type="entry name" value="OMPADOMAIN"/>
</dbReference>
<gene>
    <name evidence="6" type="ORF">DI487_09190</name>
</gene>
<dbReference type="InterPro" id="IPR050330">
    <property type="entry name" value="Bact_OuterMem_StrucFunc"/>
</dbReference>
<evidence type="ECO:0000256" key="2">
    <source>
        <dbReference type="ARBA" id="ARBA00023136"/>
    </source>
</evidence>
<dbReference type="GO" id="GO:0009279">
    <property type="term" value="C:cell outer membrane"/>
    <property type="evidence" value="ECO:0007669"/>
    <property type="project" value="UniProtKB-SubCell"/>
</dbReference>
<evidence type="ECO:0000256" key="3">
    <source>
        <dbReference type="ARBA" id="ARBA00023237"/>
    </source>
</evidence>
<evidence type="ECO:0000313" key="6">
    <source>
        <dbReference type="EMBL" id="AWM14013.1"/>
    </source>
</evidence>
<dbReference type="KEGG" id="fse:DI487_09190"/>
<protein>
    <recommendedName>
        <fullName evidence="5">OmpA-like domain-containing protein</fullName>
    </recommendedName>
</protein>
<dbReference type="OrthoDB" id="1403615at2"/>
<keyword evidence="7" id="KW-1185">Reference proteome</keyword>
<feature type="domain" description="OmpA-like" evidence="5">
    <location>
        <begin position="405"/>
        <end position="524"/>
    </location>
</feature>
<reference evidence="6 7" key="1">
    <citation type="submission" date="2018-05" db="EMBL/GenBank/DDBJ databases">
        <title>Flavobacterium sp. MEBiC07310.</title>
        <authorList>
            <person name="Baek K."/>
        </authorList>
    </citation>
    <scope>NUCLEOTIDE SEQUENCE [LARGE SCALE GENOMIC DNA]</scope>
    <source>
        <strain evidence="6 7">MEBiC07310</strain>
    </source>
</reference>
<dbReference type="CDD" id="cd07185">
    <property type="entry name" value="OmpA_C-like"/>
    <property type="match status" value="1"/>
</dbReference>
<name>A0A2U8QV60_9FLAO</name>
<accession>A0A2U8QV60</accession>
<dbReference type="Gene3D" id="2.60.40.1120">
    <property type="entry name" value="Carboxypeptidase-like, regulatory domain"/>
    <property type="match status" value="1"/>
</dbReference>
<dbReference type="Gene3D" id="2.120.10.30">
    <property type="entry name" value="TolB, C-terminal domain"/>
    <property type="match status" value="1"/>
</dbReference>
<dbReference type="SUPFAM" id="SSF103088">
    <property type="entry name" value="OmpA-like"/>
    <property type="match status" value="1"/>
</dbReference>
<dbReference type="PANTHER" id="PTHR30329">
    <property type="entry name" value="STATOR ELEMENT OF FLAGELLAR MOTOR COMPLEX"/>
    <property type="match status" value="1"/>
</dbReference>
<evidence type="ECO:0000259" key="5">
    <source>
        <dbReference type="PROSITE" id="PS51123"/>
    </source>
</evidence>